<comment type="caution">
    <text evidence="3">The sequence shown here is derived from an EMBL/GenBank/DDBJ whole genome shotgun (WGS) entry which is preliminary data.</text>
</comment>
<evidence type="ECO:0000256" key="2">
    <source>
        <dbReference type="ARBA" id="ARBA00022679"/>
    </source>
</evidence>
<dbReference type="CDD" id="cd06533">
    <property type="entry name" value="Glyco_transf_WecG_TagA"/>
    <property type="match status" value="1"/>
</dbReference>
<dbReference type="Proteomes" id="UP000199541">
    <property type="component" value="Unassembled WGS sequence"/>
</dbReference>
<dbReference type="Pfam" id="PF03808">
    <property type="entry name" value="Glyco_tran_WecG"/>
    <property type="match status" value="1"/>
</dbReference>
<reference evidence="3 4" key="1">
    <citation type="submission" date="2016-10" db="EMBL/GenBank/DDBJ databases">
        <authorList>
            <person name="Varghese N."/>
            <person name="Submissions S."/>
        </authorList>
    </citation>
    <scope>NUCLEOTIDE SEQUENCE [LARGE SCALE GENOMIC DNA]</scope>
    <source>
        <strain evidence="3 4">DSM 24802</strain>
    </source>
</reference>
<name>A0A1H2QSZ4_9RHOB</name>
<dbReference type="InterPro" id="IPR004629">
    <property type="entry name" value="WecG_TagA_CpsF"/>
</dbReference>
<gene>
    <name evidence="3" type="ORF">SAMN05444006_101276</name>
</gene>
<dbReference type="NCBIfam" id="TIGR00696">
    <property type="entry name" value="wecG_tagA_cpsF"/>
    <property type="match status" value="1"/>
</dbReference>
<dbReference type="PANTHER" id="PTHR34136:SF1">
    <property type="entry name" value="UDP-N-ACETYL-D-MANNOSAMINURONIC ACID TRANSFERASE"/>
    <property type="match status" value="1"/>
</dbReference>
<evidence type="ECO:0000313" key="3">
    <source>
        <dbReference type="EMBL" id="SDW10297.1"/>
    </source>
</evidence>
<accession>A0A1H2QSZ4</accession>
<keyword evidence="2" id="KW-0808">Transferase</keyword>
<evidence type="ECO:0000313" key="4">
    <source>
        <dbReference type="Proteomes" id="UP000199541"/>
    </source>
</evidence>
<keyword evidence="1" id="KW-0328">Glycosyltransferase</keyword>
<protein>
    <submittedName>
        <fullName evidence="3">Polymer biosynthesis protein, WecB/TagA/CpsF family</fullName>
    </submittedName>
</protein>
<dbReference type="EMBL" id="FNOB01000001">
    <property type="protein sequence ID" value="SDW10297.1"/>
    <property type="molecule type" value="Genomic_DNA"/>
</dbReference>
<keyword evidence="4" id="KW-1185">Reference proteome</keyword>
<dbReference type="PANTHER" id="PTHR34136">
    <property type="match status" value="1"/>
</dbReference>
<sequence>MNGGVGDNIPGANRGVLGATEVTTPTRVALLSDLRARCASGRGFAVATVNLDHLVKLRRDPAFRATYAAQTHVVADGNPIVWLQRLAGRPVELVTGSDLIDPLMAMAARDGVKVAFLGATDTVLARAAESLRARHPGLEVVARIAPPFGFDPTGPEADRMIDEIAAAGAQLCLLALGAPKQEILAARGHARHARLGFVSIGAGLDFIAGTQRRAPRWVRRIAMEWLWRMLTDWKRLAARYRDCGLILPGLAIRALRQRGKR</sequence>
<evidence type="ECO:0000256" key="1">
    <source>
        <dbReference type="ARBA" id="ARBA00022676"/>
    </source>
</evidence>
<dbReference type="RefSeq" id="WP_244520929.1">
    <property type="nucleotide sequence ID" value="NZ_BNAB01000001.1"/>
</dbReference>
<proteinExistence type="predicted"/>
<organism evidence="3 4">
    <name type="scientific">Allgaiera indica</name>
    <dbReference type="NCBI Taxonomy" id="765699"/>
    <lineage>
        <taxon>Bacteria</taxon>
        <taxon>Pseudomonadati</taxon>
        <taxon>Pseudomonadota</taxon>
        <taxon>Alphaproteobacteria</taxon>
        <taxon>Rhodobacterales</taxon>
        <taxon>Paracoccaceae</taxon>
        <taxon>Allgaiera</taxon>
    </lineage>
</organism>